<dbReference type="Gene3D" id="3.40.190.10">
    <property type="entry name" value="Periplasmic binding protein-like II"/>
    <property type="match status" value="2"/>
</dbReference>
<keyword evidence="5" id="KW-1185">Reference proteome</keyword>
<name>A0AAE3G759_9GAMM</name>
<dbReference type="Pfam" id="PF12974">
    <property type="entry name" value="Phosphonate-bd"/>
    <property type="match status" value="1"/>
</dbReference>
<evidence type="ECO:0000256" key="2">
    <source>
        <dbReference type="ARBA" id="ARBA00022729"/>
    </source>
</evidence>
<dbReference type="CDD" id="cd01071">
    <property type="entry name" value="PBP2_PhnD_like"/>
    <property type="match status" value="1"/>
</dbReference>
<dbReference type="RefSeq" id="WP_253483505.1">
    <property type="nucleotide sequence ID" value="NZ_JALJXV010000010.1"/>
</dbReference>
<dbReference type="Proteomes" id="UP001205843">
    <property type="component" value="Unassembled WGS sequence"/>
</dbReference>
<dbReference type="NCBIfam" id="TIGR01098">
    <property type="entry name" value="3A0109s03R"/>
    <property type="match status" value="1"/>
</dbReference>
<evidence type="ECO:0000313" key="4">
    <source>
        <dbReference type="EMBL" id="MCP1676682.1"/>
    </source>
</evidence>
<organism evidence="4 5">
    <name type="scientific">Natronocella acetinitrilica</name>
    <dbReference type="NCBI Taxonomy" id="414046"/>
    <lineage>
        <taxon>Bacteria</taxon>
        <taxon>Pseudomonadati</taxon>
        <taxon>Pseudomonadota</taxon>
        <taxon>Gammaproteobacteria</taxon>
        <taxon>Chromatiales</taxon>
        <taxon>Ectothiorhodospiraceae</taxon>
        <taxon>Natronocella</taxon>
    </lineage>
</organism>
<dbReference type="PANTHER" id="PTHR35841">
    <property type="entry name" value="PHOSPHONATES-BINDING PERIPLASMIC PROTEIN"/>
    <property type="match status" value="1"/>
</dbReference>
<evidence type="ECO:0000256" key="3">
    <source>
        <dbReference type="SAM" id="SignalP"/>
    </source>
</evidence>
<feature type="signal peptide" evidence="3">
    <location>
        <begin position="1"/>
        <end position="29"/>
    </location>
</feature>
<dbReference type="GO" id="GO:0055085">
    <property type="term" value="P:transmembrane transport"/>
    <property type="evidence" value="ECO:0007669"/>
    <property type="project" value="InterPro"/>
</dbReference>
<reference evidence="4" key="1">
    <citation type="submission" date="2022-03" db="EMBL/GenBank/DDBJ databases">
        <title>Genomic Encyclopedia of Type Strains, Phase III (KMG-III): the genomes of soil and plant-associated and newly described type strains.</title>
        <authorList>
            <person name="Whitman W."/>
        </authorList>
    </citation>
    <scope>NUCLEOTIDE SEQUENCE</scope>
    <source>
        <strain evidence="4">ANL 6-2</strain>
    </source>
</reference>
<protein>
    <submittedName>
        <fullName evidence="4">Phosphonate transport system substrate-binding protein</fullName>
    </submittedName>
</protein>
<sequence length="310" mass="34033">MSMQLRITHSCLGVALGTALLTAATSASAWQDEYPSFRYGVQSVETQGAALTRYQGFDAYVQEKLGVDLDLYLSSEYAGVIQAIASGQIEVMDMGASGYAAAWIETNGNVEPLVVPQEEDGSIGYYAVMFVRADSDYESIEDLAGANFAWADPNSASGYLFPLVSLRGMGIEPEDHFGNVVFSGGHEQSIIGVLDGAYDAAVTWTNDVEAHTRGGIHMMLERGVLDADDIRIIWVSDLIPNPVIAIRSDVPQQMKDDLRNLFLNMHEDNPEVFREVARGNSPGYVEVDHEVYEIAIELRQQLAAERRGRR</sequence>
<feature type="chain" id="PRO_5042293881" evidence="3">
    <location>
        <begin position="30"/>
        <end position="310"/>
    </location>
</feature>
<dbReference type="PANTHER" id="PTHR35841:SF1">
    <property type="entry name" value="PHOSPHONATES-BINDING PERIPLASMIC PROTEIN"/>
    <property type="match status" value="1"/>
</dbReference>
<accession>A0AAE3G759</accession>
<evidence type="ECO:0000256" key="1">
    <source>
        <dbReference type="ARBA" id="ARBA00007162"/>
    </source>
</evidence>
<dbReference type="InterPro" id="IPR005770">
    <property type="entry name" value="PhnD"/>
</dbReference>
<comment type="similarity">
    <text evidence="1">Belongs to the phosphate/phosphite/phosphonate binding protein family.</text>
</comment>
<comment type="caution">
    <text evidence="4">The sequence shown here is derived from an EMBL/GenBank/DDBJ whole genome shotgun (WGS) entry which is preliminary data.</text>
</comment>
<dbReference type="EMBL" id="JALJXV010000010">
    <property type="protein sequence ID" value="MCP1676682.1"/>
    <property type="molecule type" value="Genomic_DNA"/>
</dbReference>
<dbReference type="GO" id="GO:0043190">
    <property type="term" value="C:ATP-binding cassette (ABC) transporter complex"/>
    <property type="evidence" value="ECO:0007669"/>
    <property type="project" value="InterPro"/>
</dbReference>
<proteinExistence type="inferred from homology"/>
<dbReference type="AlphaFoldDB" id="A0AAE3G759"/>
<keyword evidence="2 3" id="KW-0732">Signal</keyword>
<dbReference type="SUPFAM" id="SSF53850">
    <property type="entry name" value="Periplasmic binding protein-like II"/>
    <property type="match status" value="1"/>
</dbReference>
<gene>
    <name evidence="4" type="ORF">J2T57_003853</name>
</gene>
<evidence type="ECO:0000313" key="5">
    <source>
        <dbReference type="Proteomes" id="UP001205843"/>
    </source>
</evidence>